<keyword evidence="2" id="KW-0732">Signal</keyword>
<reference evidence="3" key="1">
    <citation type="journal article" date="2021" name="Mol. Ecol. Resour.">
        <title>Apolygus lucorum genome provides insights into omnivorousness and mesophyll feeding.</title>
        <authorList>
            <person name="Liu Y."/>
            <person name="Liu H."/>
            <person name="Wang H."/>
            <person name="Huang T."/>
            <person name="Liu B."/>
            <person name="Yang B."/>
            <person name="Yin L."/>
            <person name="Li B."/>
            <person name="Zhang Y."/>
            <person name="Zhang S."/>
            <person name="Jiang F."/>
            <person name="Zhang X."/>
            <person name="Ren Y."/>
            <person name="Wang B."/>
            <person name="Wang S."/>
            <person name="Lu Y."/>
            <person name="Wu K."/>
            <person name="Fan W."/>
            <person name="Wang G."/>
        </authorList>
    </citation>
    <scope>NUCLEOTIDE SEQUENCE</scope>
    <source>
        <strain evidence="3">12Hb</strain>
    </source>
</reference>
<keyword evidence="4" id="KW-1185">Reference proteome</keyword>
<feature type="compositionally biased region" description="Polar residues" evidence="1">
    <location>
        <begin position="240"/>
        <end position="259"/>
    </location>
</feature>
<feature type="compositionally biased region" description="Polar residues" evidence="1">
    <location>
        <begin position="292"/>
        <end position="327"/>
    </location>
</feature>
<evidence type="ECO:0000256" key="1">
    <source>
        <dbReference type="SAM" id="MobiDB-lite"/>
    </source>
</evidence>
<feature type="region of interest" description="Disordered" evidence="1">
    <location>
        <begin position="345"/>
        <end position="365"/>
    </location>
</feature>
<evidence type="ECO:0000313" key="4">
    <source>
        <dbReference type="Proteomes" id="UP000466442"/>
    </source>
</evidence>
<feature type="region of interest" description="Disordered" evidence="1">
    <location>
        <begin position="237"/>
        <end position="332"/>
    </location>
</feature>
<dbReference type="AlphaFoldDB" id="A0A8S9WWW5"/>
<feature type="compositionally biased region" description="Low complexity" evidence="1">
    <location>
        <begin position="594"/>
        <end position="618"/>
    </location>
</feature>
<evidence type="ECO:0000256" key="2">
    <source>
        <dbReference type="SAM" id="SignalP"/>
    </source>
</evidence>
<proteinExistence type="predicted"/>
<feature type="compositionally biased region" description="Polar residues" evidence="1">
    <location>
        <begin position="625"/>
        <end position="654"/>
    </location>
</feature>
<dbReference type="EMBL" id="WIXP02000014">
    <property type="protein sequence ID" value="KAF6200286.1"/>
    <property type="molecule type" value="Genomic_DNA"/>
</dbReference>
<dbReference type="Proteomes" id="UP000466442">
    <property type="component" value="Unassembled WGS sequence"/>
</dbReference>
<protein>
    <submittedName>
        <fullName evidence="3">Uncharacterized protein</fullName>
    </submittedName>
</protein>
<comment type="caution">
    <text evidence="3">The sequence shown here is derived from an EMBL/GenBank/DDBJ whole genome shotgun (WGS) entry which is preliminary data.</text>
</comment>
<feature type="region of interest" description="Disordered" evidence="1">
    <location>
        <begin position="594"/>
        <end position="654"/>
    </location>
</feature>
<dbReference type="PROSITE" id="PS51257">
    <property type="entry name" value="PROKAR_LIPOPROTEIN"/>
    <property type="match status" value="1"/>
</dbReference>
<accession>A0A8S9WWW5</accession>
<name>A0A8S9WWW5_APOLU</name>
<feature type="chain" id="PRO_5035756372" evidence="2">
    <location>
        <begin position="35"/>
        <end position="654"/>
    </location>
</feature>
<organism evidence="3 4">
    <name type="scientific">Apolygus lucorum</name>
    <name type="common">Small green plant bug</name>
    <name type="synonym">Lygocoris lucorum</name>
    <dbReference type="NCBI Taxonomy" id="248454"/>
    <lineage>
        <taxon>Eukaryota</taxon>
        <taxon>Metazoa</taxon>
        <taxon>Ecdysozoa</taxon>
        <taxon>Arthropoda</taxon>
        <taxon>Hexapoda</taxon>
        <taxon>Insecta</taxon>
        <taxon>Pterygota</taxon>
        <taxon>Neoptera</taxon>
        <taxon>Paraneoptera</taxon>
        <taxon>Hemiptera</taxon>
        <taxon>Heteroptera</taxon>
        <taxon>Panheteroptera</taxon>
        <taxon>Cimicomorpha</taxon>
        <taxon>Miridae</taxon>
        <taxon>Mirini</taxon>
        <taxon>Apolygus</taxon>
    </lineage>
</organism>
<feature type="signal peptide" evidence="2">
    <location>
        <begin position="1"/>
        <end position="34"/>
    </location>
</feature>
<sequence>MHSARRRTRLVPLGMGIPGLVLLLAAAGCKGMLAEQNTDTITPTAPSRSFTDVQSPSPHCFCLPVPGQGGGLVPFNQAPTPPTTPGKCVFCVPVQGDSPVNQMSPAGSNNPLSSPPWSNMPGFTHPYMRPFSVLSPPIYQDTPGLIPNFPGTANYPGGSSGIPGLSPNTQLYNPYISGYPGIPQSPVQSNPLIIANTPFGNNYPDLFPNNPDNQESPLITRDSIQRLGPPSTLFPIRFGPQNSPFDPQSSPFGSPNTNYRPPLYIPKNPQFRPMNSSPGLLDTLFGPGNPQEVLNSPPSGPDSSQLSPGNPLGSTSYPPIVPGSSQFGYPYPGLGGPNEVPFGSGNPLIGPVNPLGSGSSQFDTGNPLVGPNYPLFGPGNSQYAPIIPPFGPQKVPFQPTSPPFGVNPFVPQLPPSQPTGIPRLFGPNLPPIPSSSQFGSPNLPFGPFSPQFGSPFSPFPPTTGPLTQMYPAISRPSYCPPLFQQLCSQMKPNFLAPMCAPGTSSSPLQPCISRSVNGICPPMTVCVSALSGGIGQISGGQNGFGQIFSNQLNQGYPSNLYSNLYKPQVNSAEVSIGQLASQISRQLGSRQTAASDSASGLSSSQALQGGQSSSSYSGHVEGSYGDQQSGTVSRRQSSPTATKVASIMRSLTSD</sequence>
<evidence type="ECO:0000313" key="3">
    <source>
        <dbReference type="EMBL" id="KAF6200286.1"/>
    </source>
</evidence>
<gene>
    <name evidence="3" type="ORF">GE061_006589</name>
</gene>